<evidence type="ECO:0000313" key="5">
    <source>
        <dbReference type="Proteomes" id="UP000466307"/>
    </source>
</evidence>
<accession>A0A7K3LV65</accession>
<feature type="transmembrane region" description="Helical" evidence="3">
    <location>
        <begin position="16"/>
        <end position="35"/>
    </location>
</feature>
<keyword evidence="3" id="KW-1133">Transmembrane helix</keyword>
<comment type="caution">
    <text evidence="4">The sequence shown here is derived from an EMBL/GenBank/DDBJ whole genome shotgun (WGS) entry which is preliminary data.</text>
</comment>
<keyword evidence="2 3" id="KW-0472">Membrane</keyword>
<dbReference type="PANTHER" id="PTHR37042:SF4">
    <property type="entry name" value="OUTER MEMBRANE PROTEIN RV1973"/>
    <property type="match status" value="1"/>
</dbReference>
<dbReference type="Proteomes" id="UP000466307">
    <property type="component" value="Unassembled WGS sequence"/>
</dbReference>
<evidence type="ECO:0000256" key="3">
    <source>
        <dbReference type="SAM" id="Phobius"/>
    </source>
</evidence>
<evidence type="ECO:0008006" key="6">
    <source>
        <dbReference type="Google" id="ProtNLM"/>
    </source>
</evidence>
<dbReference type="GO" id="GO:0016020">
    <property type="term" value="C:membrane"/>
    <property type="evidence" value="ECO:0007669"/>
    <property type="project" value="UniProtKB-SubCell"/>
</dbReference>
<evidence type="ECO:0000256" key="2">
    <source>
        <dbReference type="ARBA" id="ARBA00023136"/>
    </source>
</evidence>
<dbReference type="EMBL" id="JAADZU010000084">
    <property type="protein sequence ID" value="NDK91821.1"/>
    <property type="molecule type" value="Genomic_DNA"/>
</dbReference>
<gene>
    <name evidence="4" type="ORF">GYA93_19925</name>
</gene>
<reference evidence="4 5" key="1">
    <citation type="submission" date="2020-01" db="EMBL/GenBank/DDBJ databases">
        <title>Investigation of new actinobacteria for the biodesulphurisation of diesel fuel.</title>
        <authorList>
            <person name="Athi Narayanan S.M."/>
        </authorList>
    </citation>
    <scope>NUCLEOTIDE SEQUENCE [LARGE SCALE GENOMIC DNA]</scope>
    <source>
        <strain evidence="4 5">213E</strain>
    </source>
</reference>
<dbReference type="PANTHER" id="PTHR37042">
    <property type="entry name" value="OUTER MEMBRANE PROTEIN RV1973"/>
    <property type="match status" value="1"/>
</dbReference>
<proteinExistence type="predicted"/>
<name>A0A7K3LV65_9ACTN</name>
<organism evidence="4 5">
    <name type="scientific">Gordonia desulfuricans</name>
    <dbReference type="NCBI Taxonomy" id="89051"/>
    <lineage>
        <taxon>Bacteria</taxon>
        <taxon>Bacillati</taxon>
        <taxon>Actinomycetota</taxon>
        <taxon>Actinomycetes</taxon>
        <taxon>Mycobacteriales</taxon>
        <taxon>Gordoniaceae</taxon>
        <taxon>Gordonia</taxon>
    </lineage>
</organism>
<keyword evidence="3" id="KW-0812">Transmembrane</keyword>
<evidence type="ECO:0000313" key="4">
    <source>
        <dbReference type="EMBL" id="NDK91821.1"/>
    </source>
</evidence>
<comment type="subcellular location">
    <subcellularLocation>
        <location evidence="1">Membrane</location>
    </subcellularLocation>
</comment>
<protein>
    <recommendedName>
        <fullName evidence="6">Mce-associated membrane protein</fullName>
    </recommendedName>
</protein>
<dbReference type="RefSeq" id="WP_059040000.1">
    <property type="nucleotide sequence ID" value="NZ_JAADZU010000084.1"/>
</dbReference>
<dbReference type="AlphaFoldDB" id="A0A7K3LV65"/>
<keyword evidence="5" id="KW-1185">Reference proteome</keyword>
<evidence type="ECO:0000256" key="1">
    <source>
        <dbReference type="ARBA" id="ARBA00004370"/>
    </source>
</evidence>
<sequence>MWSTRLRRGERRRLRVAVLVVVVALIIAALGWVMAVRSAPQPDDAERAAVSAAASEAVSALLTVTGGRAQDAAAVRAHLTEPLLTRYESQGADLVAPGAVAAGATASAQVVGVGVHEYGPERARLLVFVDQVIDVTGKAEGGVPLTGHTPSAKWVVMAKVNGTWLMSDLLPVGDITR</sequence>